<dbReference type="AlphaFoldDB" id="A0A9N9T478"/>
<keyword evidence="3" id="KW-1185">Reference proteome</keyword>
<name>A0A9N9T478_DIABA</name>
<dbReference type="PANTHER" id="PTHR47027:SF20">
    <property type="entry name" value="REVERSE TRANSCRIPTASE-LIKE PROTEIN WITH RNA-DIRECTED DNA POLYMERASE DOMAIN"/>
    <property type="match status" value="1"/>
</dbReference>
<accession>A0A9N9T478</accession>
<dbReference type="Proteomes" id="UP001153709">
    <property type="component" value="Chromosome 6"/>
</dbReference>
<dbReference type="OrthoDB" id="6773658at2759"/>
<gene>
    <name evidence="1" type="ORF">DIABBA_LOCUS7397</name>
    <name evidence="2" type="ORF">DIABBA_LOCUS9260</name>
</gene>
<proteinExistence type="predicted"/>
<dbReference type="EMBL" id="OU898279">
    <property type="protein sequence ID" value="CAG9834046.1"/>
    <property type="molecule type" value="Genomic_DNA"/>
</dbReference>
<sequence>MMKELDVEAGKIGLNMNYSKTKTITNTDEDITMRIGQDEIEQVKDYIYLGQTIKLNKENQTAEIKRRVRLAWAAFGKLSYILKNKRYPQHLKTKVYNQCVLPVLTYGSQTWTSTKANMDKIIKTQRAMERQMLHIRLMDKKRNEWIREKTKVRDVRQEVAKLKWRFAGHNIRQKEDRWNKILISWRPWEYKRSRGRPQMRWADDIKKHVGSRWMTVATDREEWKRIGEAYVQRWTEEG</sequence>
<dbReference type="PANTHER" id="PTHR47027">
    <property type="entry name" value="REVERSE TRANSCRIPTASE DOMAIN-CONTAINING PROTEIN"/>
    <property type="match status" value="1"/>
</dbReference>
<dbReference type="EMBL" id="OU898281">
    <property type="protein sequence ID" value="CAG9836147.1"/>
    <property type="molecule type" value="Genomic_DNA"/>
</dbReference>
<reference evidence="1" key="1">
    <citation type="submission" date="2022-01" db="EMBL/GenBank/DDBJ databases">
        <authorList>
            <person name="King R."/>
        </authorList>
    </citation>
    <scope>NUCLEOTIDE SEQUENCE</scope>
</reference>
<protein>
    <recommendedName>
        <fullName evidence="4">Endonuclease-reverse transcriptase</fullName>
    </recommendedName>
</protein>
<organism evidence="1 3">
    <name type="scientific">Diabrotica balteata</name>
    <name type="common">Banded cucumber beetle</name>
    <dbReference type="NCBI Taxonomy" id="107213"/>
    <lineage>
        <taxon>Eukaryota</taxon>
        <taxon>Metazoa</taxon>
        <taxon>Ecdysozoa</taxon>
        <taxon>Arthropoda</taxon>
        <taxon>Hexapoda</taxon>
        <taxon>Insecta</taxon>
        <taxon>Pterygota</taxon>
        <taxon>Neoptera</taxon>
        <taxon>Endopterygota</taxon>
        <taxon>Coleoptera</taxon>
        <taxon>Polyphaga</taxon>
        <taxon>Cucujiformia</taxon>
        <taxon>Chrysomeloidea</taxon>
        <taxon>Chrysomelidae</taxon>
        <taxon>Galerucinae</taxon>
        <taxon>Diabroticina</taxon>
        <taxon>Diabroticites</taxon>
        <taxon>Diabrotica</taxon>
    </lineage>
</organism>
<dbReference type="Proteomes" id="UP001153709">
    <property type="component" value="Chromosome 4"/>
</dbReference>
<evidence type="ECO:0000313" key="1">
    <source>
        <dbReference type="EMBL" id="CAG9834046.1"/>
    </source>
</evidence>
<evidence type="ECO:0000313" key="3">
    <source>
        <dbReference type="Proteomes" id="UP001153709"/>
    </source>
</evidence>
<evidence type="ECO:0008006" key="4">
    <source>
        <dbReference type="Google" id="ProtNLM"/>
    </source>
</evidence>
<evidence type="ECO:0000313" key="2">
    <source>
        <dbReference type="EMBL" id="CAG9836147.1"/>
    </source>
</evidence>